<accession>A0A6A6BPB6</accession>
<feature type="chain" id="PRO_5025451657" description="Ecp2 effector protein domain-containing protein" evidence="1">
    <location>
        <begin position="19"/>
        <end position="151"/>
    </location>
</feature>
<keyword evidence="3" id="KW-1185">Reference proteome</keyword>
<evidence type="ECO:0000313" key="3">
    <source>
        <dbReference type="Proteomes" id="UP000799438"/>
    </source>
</evidence>
<evidence type="ECO:0000313" key="2">
    <source>
        <dbReference type="EMBL" id="KAF2145979.1"/>
    </source>
</evidence>
<organism evidence="2 3">
    <name type="scientific">Aplosporella prunicola CBS 121167</name>
    <dbReference type="NCBI Taxonomy" id="1176127"/>
    <lineage>
        <taxon>Eukaryota</taxon>
        <taxon>Fungi</taxon>
        <taxon>Dikarya</taxon>
        <taxon>Ascomycota</taxon>
        <taxon>Pezizomycotina</taxon>
        <taxon>Dothideomycetes</taxon>
        <taxon>Dothideomycetes incertae sedis</taxon>
        <taxon>Botryosphaeriales</taxon>
        <taxon>Aplosporellaceae</taxon>
        <taxon>Aplosporella</taxon>
    </lineage>
</organism>
<name>A0A6A6BPB6_9PEZI</name>
<dbReference type="GeneID" id="54300355"/>
<dbReference type="AlphaFoldDB" id="A0A6A6BPB6"/>
<sequence length="151" mass="15790">MHLPTALLLALAAALTSSSPLPYPSPLPLPSPSPIALPKTFPNFHYGATCDAGKGSPKTQDVTGAINRARGHSGQACRVNNSMGSDCTTWARAGSATISVCGEFKETLDCADMARFANEIQQLCVLQGTDLIGGVFYVSPRLAVVVSNKNQ</sequence>
<protein>
    <recommendedName>
        <fullName evidence="4">Ecp2 effector protein domain-containing protein</fullName>
    </recommendedName>
</protein>
<feature type="signal peptide" evidence="1">
    <location>
        <begin position="1"/>
        <end position="18"/>
    </location>
</feature>
<dbReference type="EMBL" id="ML995476">
    <property type="protein sequence ID" value="KAF2145979.1"/>
    <property type="molecule type" value="Genomic_DNA"/>
</dbReference>
<reference evidence="2" key="1">
    <citation type="journal article" date="2020" name="Stud. Mycol.">
        <title>101 Dothideomycetes genomes: a test case for predicting lifestyles and emergence of pathogens.</title>
        <authorList>
            <person name="Haridas S."/>
            <person name="Albert R."/>
            <person name="Binder M."/>
            <person name="Bloem J."/>
            <person name="Labutti K."/>
            <person name="Salamov A."/>
            <person name="Andreopoulos B."/>
            <person name="Baker S."/>
            <person name="Barry K."/>
            <person name="Bills G."/>
            <person name="Bluhm B."/>
            <person name="Cannon C."/>
            <person name="Castanera R."/>
            <person name="Culley D."/>
            <person name="Daum C."/>
            <person name="Ezra D."/>
            <person name="Gonzalez J."/>
            <person name="Henrissat B."/>
            <person name="Kuo A."/>
            <person name="Liang C."/>
            <person name="Lipzen A."/>
            <person name="Lutzoni F."/>
            <person name="Magnuson J."/>
            <person name="Mondo S."/>
            <person name="Nolan M."/>
            <person name="Ohm R."/>
            <person name="Pangilinan J."/>
            <person name="Park H.-J."/>
            <person name="Ramirez L."/>
            <person name="Alfaro M."/>
            <person name="Sun H."/>
            <person name="Tritt A."/>
            <person name="Yoshinaga Y."/>
            <person name="Zwiers L.-H."/>
            <person name="Turgeon B."/>
            <person name="Goodwin S."/>
            <person name="Spatafora J."/>
            <person name="Crous P."/>
            <person name="Grigoriev I."/>
        </authorList>
    </citation>
    <scope>NUCLEOTIDE SEQUENCE</scope>
    <source>
        <strain evidence="2">CBS 121167</strain>
    </source>
</reference>
<proteinExistence type="predicted"/>
<evidence type="ECO:0008006" key="4">
    <source>
        <dbReference type="Google" id="ProtNLM"/>
    </source>
</evidence>
<dbReference type="OrthoDB" id="4233498at2759"/>
<dbReference type="Proteomes" id="UP000799438">
    <property type="component" value="Unassembled WGS sequence"/>
</dbReference>
<dbReference type="RefSeq" id="XP_033401691.1">
    <property type="nucleotide sequence ID" value="XM_033542858.1"/>
</dbReference>
<keyword evidence="1" id="KW-0732">Signal</keyword>
<evidence type="ECO:0000256" key="1">
    <source>
        <dbReference type="SAM" id="SignalP"/>
    </source>
</evidence>
<gene>
    <name evidence="2" type="ORF">K452DRAFT_304978</name>
</gene>